<dbReference type="RefSeq" id="WP_105014722.1">
    <property type="nucleotide sequence ID" value="NZ_MSCN01000001.1"/>
</dbReference>
<dbReference type="Proteomes" id="UP000238882">
    <property type="component" value="Unassembled WGS sequence"/>
</dbReference>
<protein>
    <submittedName>
        <fullName evidence="2">Uncharacterized protein</fullName>
    </submittedName>
</protein>
<dbReference type="InterPro" id="IPR045749">
    <property type="entry name" value="DUF6090"/>
</dbReference>
<accession>A0A2S7WLF2</accession>
<keyword evidence="1" id="KW-0812">Transmembrane</keyword>
<dbReference type="Pfam" id="PF19578">
    <property type="entry name" value="DUF6090"/>
    <property type="match status" value="1"/>
</dbReference>
<keyword evidence="1" id="KW-1133">Transmembrane helix</keyword>
<gene>
    <name evidence="2" type="ORF">BTO18_02565</name>
</gene>
<proteinExistence type="predicted"/>
<feature type="transmembrane region" description="Helical" evidence="1">
    <location>
        <begin position="20"/>
        <end position="44"/>
    </location>
</feature>
<sequence>MKIFRKIRFEFIKKNSNKKYLKYAIGEIVLVVIGILIALQINLWNEERKNQDILIANLKGVLQELKADFTTVDEVIDVYKKVNQNRIKFINTKNFENLSVGDMEENLENFTKEPKLEYTYFKKIGNSGITNFGLYSNVIEDLIKYYDITIPYLNKTIATYDAQVIREDEFWRYEQNSYEFNLLDGLESYQTEKKAREELIKLLKSPRARTILKIDLRRNLFMIDLLSKLKPDLKKMILDLEKVLEEN</sequence>
<organism evidence="2 3">
    <name type="scientific">Polaribacter porphyrae</name>
    <dbReference type="NCBI Taxonomy" id="1137780"/>
    <lineage>
        <taxon>Bacteria</taxon>
        <taxon>Pseudomonadati</taxon>
        <taxon>Bacteroidota</taxon>
        <taxon>Flavobacteriia</taxon>
        <taxon>Flavobacteriales</taxon>
        <taxon>Flavobacteriaceae</taxon>
    </lineage>
</organism>
<keyword evidence="3" id="KW-1185">Reference proteome</keyword>
<evidence type="ECO:0000256" key="1">
    <source>
        <dbReference type="SAM" id="Phobius"/>
    </source>
</evidence>
<evidence type="ECO:0000313" key="2">
    <source>
        <dbReference type="EMBL" id="PQJ78141.1"/>
    </source>
</evidence>
<reference evidence="2 3" key="1">
    <citation type="submission" date="2016-12" db="EMBL/GenBank/DDBJ databases">
        <title>Trade-off between light-utilization and light-protection in marine flavobacteria.</title>
        <authorList>
            <person name="Kumagai Y."/>
            <person name="Yoshizawa S."/>
            <person name="Kogure K."/>
            <person name="Iwasaki W."/>
        </authorList>
    </citation>
    <scope>NUCLEOTIDE SEQUENCE [LARGE SCALE GENOMIC DNA]</scope>
    <source>
        <strain evidence="2 3">NBRC 108759</strain>
    </source>
</reference>
<dbReference type="EMBL" id="MSCN01000001">
    <property type="protein sequence ID" value="PQJ78141.1"/>
    <property type="molecule type" value="Genomic_DNA"/>
</dbReference>
<comment type="caution">
    <text evidence="2">The sequence shown here is derived from an EMBL/GenBank/DDBJ whole genome shotgun (WGS) entry which is preliminary data.</text>
</comment>
<evidence type="ECO:0000313" key="3">
    <source>
        <dbReference type="Proteomes" id="UP000238882"/>
    </source>
</evidence>
<dbReference type="AlphaFoldDB" id="A0A2S7WLF2"/>
<name>A0A2S7WLF2_9FLAO</name>
<dbReference type="OrthoDB" id="822590at2"/>
<keyword evidence="1" id="KW-0472">Membrane</keyword>